<organism evidence="6">
    <name type="scientific">Chromera velia CCMP2878</name>
    <dbReference type="NCBI Taxonomy" id="1169474"/>
    <lineage>
        <taxon>Eukaryota</taxon>
        <taxon>Sar</taxon>
        <taxon>Alveolata</taxon>
        <taxon>Colpodellida</taxon>
        <taxon>Chromeraceae</taxon>
        <taxon>Chromera</taxon>
    </lineage>
</organism>
<name>A0A0G4FGY1_9ALVE</name>
<keyword evidence="3" id="KW-0805">Transcription regulation</keyword>
<dbReference type="InterPro" id="IPR039994">
    <property type="entry name" value="NO66-like"/>
</dbReference>
<comment type="similarity">
    <text evidence="3">Belongs to the ROX family.</text>
</comment>
<evidence type="ECO:0000256" key="3">
    <source>
        <dbReference type="RuleBase" id="RU366061"/>
    </source>
</evidence>
<dbReference type="GO" id="GO:0032453">
    <property type="term" value="F:histone H3K4 demethylase activity"/>
    <property type="evidence" value="ECO:0007669"/>
    <property type="project" value="TreeGrafter"/>
</dbReference>
<dbReference type="PANTHER" id="PTHR13096">
    <property type="entry name" value="MINA53 MYC INDUCED NUCLEAR ANTIGEN"/>
    <property type="match status" value="1"/>
</dbReference>
<protein>
    <recommendedName>
        <fullName evidence="3">Bifunctional lysine-specific demethylase and histidyl-hydroxylase</fullName>
        <ecNumber evidence="3">1.14.11.-</ecNumber>
    </recommendedName>
</protein>
<dbReference type="GO" id="GO:0005730">
    <property type="term" value="C:nucleolus"/>
    <property type="evidence" value="ECO:0007669"/>
    <property type="project" value="TreeGrafter"/>
</dbReference>
<dbReference type="AlphaFoldDB" id="A0A0G4FGY1"/>
<keyword evidence="3" id="KW-0539">Nucleus</keyword>
<sequence length="520" mass="55934">MNDDADCFCSTILTPEFFSTYWEERPLLVKAADFPDNPLPSMIDADTMMDILGRIPDQLKIFKKGRAVAPSVSPWLAYLDGASLIVNMADRTHPRLFAFCRELATRFFHHVFAVLYLTPPGTFAVNVHSDDQDTILVQLWGTKAWKVFGPLPGLRLILSDEMAGKSETVPTGAEGPPVLECTLSAGDVLYIPRGHLHCAKTPESSQSLHVTLTVPSSDMNRGAALERTLGEIIRGPLRPQDSMQIAATAAPVSTNSTSRPGGNVLDEEERLLLRRSVLKEDAVGGQGRGERGNNGRESPEYAERIESILTKLRAALTEDNLRASFSAQMQRVNSNQLRQHMRTMQTGPVMVGAGSAVTSRSQIRLDPEIEMTCEAGASEACFEKRGGARLQMRIEPAAADFLRAVRDAGEAGVSVKNLPVSNSDSFERLCLARLFVDKGVLQALSGSGETPNGSNGNGQNGNSDIPWERGSDVDPSPHPPLPSAAAGRRPTRHGGSSQAPPAGGGLPRVGAGVVPDLGRM</sequence>
<keyword evidence="3" id="KW-0223">Dioxygenase</keyword>
<gene>
    <name evidence="6" type="ORF">Cvel_16941</name>
</gene>
<dbReference type="Pfam" id="PF08007">
    <property type="entry name" value="JmjC_2"/>
    <property type="match status" value="1"/>
</dbReference>
<dbReference type="EMBL" id="CDMZ01000361">
    <property type="protein sequence ID" value="CEM12665.1"/>
    <property type="molecule type" value="Genomic_DNA"/>
</dbReference>
<evidence type="ECO:0000313" key="6">
    <source>
        <dbReference type="EMBL" id="CEM12665.1"/>
    </source>
</evidence>
<dbReference type="SUPFAM" id="SSF51197">
    <property type="entry name" value="Clavaminate synthase-like"/>
    <property type="match status" value="1"/>
</dbReference>
<proteinExistence type="inferred from homology"/>
<dbReference type="Gene3D" id="2.60.120.650">
    <property type="entry name" value="Cupin"/>
    <property type="match status" value="1"/>
</dbReference>
<feature type="region of interest" description="Disordered" evidence="4">
    <location>
        <begin position="280"/>
        <end position="300"/>
    </location>
</feature>
<dbReference type="PhylomeDB" id="A0A0G4FGY1"/>
<comment type="function">
    <text evidence="3">Oxygenase that can act as both a histone lysine demethylase and a ribosomal histidine hydroxylase.</text>
</comment>
<comment type="subcellular location">
    <subcellularLocation>
        <location evidence="3">Nucleus</location>
    </subcellularLocation>
</comment>
<feature type="domain" description="JmjC" evidence="5">
    <location>
        <begin position="69"/>
        <end position="229"/>
    </location>
</feature>
<evidence type="ECO:0000256" key="1">
    <source>
        <dbReference type="ARBA" id="ARBA00022723"/>
    </source>
</evidence>
<accession>A0A0G4FGY1</accession>
<comment type="cofactor">
    <cofactor evidence="3">
        <name>Fe(2+)</name>
        <dbReference type="ChEBI" id="CHEBI:29033"/>
    </cofactor>
    <text evidence="3">Binds 1 Fe(2+) ion per subunit.</text>
</comment>
<dbReference type="VEuPathDB" id="CryptoDB:Cvel_16941"/>
<dbReference type="PROSITE" id="PS51184">
    <property type="entry name" value="JMJC"/>
    <property type="match status" value="1"/>
</dbReference>
<dbReference type="InterPro" id="IPR003347">
    <property type="entry name" value="JmjC_dom"/>
</dbReference>
<keyword evidence="3" id="KW-0804">Transcription</keyword>
<evidence type="ECO:0000256" key="4">
    <source>
        <dbReference type="SAM" id="MobiDB-lite"/>
    </source>
</evidence>
<feature type="region of interest" description="Disordered" evidence="4">
    <location>
        <begin position="446"/>
        <end position="520"/>
    </location>
</feature>
<dbReference type="PANTHER" id="PTHR13096:SF8">
    <property type="entry name" value="RIBOSOMAL OXYGENASE 1"/>
    <property type="match status" value="1"/>
</dbReference>
<reference evidence="6" key="1">
    <citation type="submission" date="2014-11" db="EMBL/GenBank/DDBJ databases">
        <authorList>
            <person name="Otto D Thomas"/>
            <person name="Naeem Raeece"/>
        </authorList>
    </citation>
    <scope>NUCLEOTIDE SEQUENCE</scope>
</reference>
<keyword evidence="2 3" id="KW-0408">Iron</keyword>
<keyword evidence="3" id="KW-0560">Oxidoreductase</keyword>
<dbReference type="EC" id="1.14.11.-" evidence="3"/>
<keyword evidence="1 3" id="KW-0479">Metal-binding</keyword>
<evidence type="ECO:0000256" key="2">
    <source>
        <dbReference type="ARBA" id="ARBA00023004"/>
    </source>
</evidence>
<dbReference type="GO" id="GO:0051864">
    <property type="term" value="F:histone H3K36 demethylase activity"/>
    <property type="evidence" value="ECO:0007669"/>
    <property type="project" value="TreeGrafter"/>
</dbReference>
<evidence type="ECO:0000259" key="5">
    <source>
        <dbReference type="PROSITE" id="PS51184"/>
    </source>
</evidence>
<dbReference type="GO" id="GO:0005506">
    <property type="term" value="F:iron ion binding"/>
    <property type="evidence" value="ECO:0007669"/>
    <property type="project" value="UniProtKB-UniRule"/>
</dbReference>